<dbReference type="AlphaFoldDB" id="A0ABD0KAG9"/>
<keyword evidence="2" id="KW-1185">Reference proteome</keyword>
<gene>
    <name evidence="1" type="ORF">BaRGS_00024676</name>
</gene>
<dbReference type="EMBL" id="JACVVK020000216">
    <property type="protein sequence ID" value="KAK7484064.1"/>
    <property type="molecule type" value="Genomic_DNA"/>
</dbReference>
<proteinExistence type="predicted"/>
<sequence length="100" mass="11627">MVVGRRHLRGTNFTKEPASDNWRTPRRFAGPAGFWVVTVCTSNLFKSIIRDNPTGFCQHHLESAWMLLILFTVPSRMERKPNWLTFILPILPRTGCSRER</sequence>
<evidence type="ECO:0000313" key="1">
    <source>
        <dbReference type="EMBL" id="KAK7484064.1"/>
    </source>
</evidence>
<protein>
    <submittedName>
        <fullName evidence="1">Uncharacterized protein</fullName>
    </submittedName>
</protein>
<dbReference type="Proteomes" id="UP001519460">
    <property type="component" value="Unassembled WGS sequence"/>
</dbReference>
<name>A0ABD0KAG9_9CAEN</name>
<organism evidence="1 2">
    <name type="scientific">Batillaria attramentaria</name>
    <dbReference type="NCBI Taxonomy" id="370345"/>
    <lineage>
        <taxon>Eukaryota</taxon>
        <taxon>Metazoa</taxon>
        <taxon>Spiralia</taxon>
        <taxon>Lophotrochozoa</taxon>
        <taxon>Mollusca</taxon>
        <taxon>Gastropoda</taxon>
        <taxon>Caenogastropoda</taxon>
        <taxon>Sorbeoconcha</taxon>
        <taxon>Cerithioidea</taxon>
        <taxon>Batillariidae</taxon>
        <taxon>Batillaria</taxon>
    </lineage>
</organism>
<reference evidence="1 2" key="1">
    <citation type="journal article" date="2023" name="Sci. Data">
        <title>Genome assembly of the Korean intertidal mud-creeper Batillaria attramentaria.</title>
        <authorList>
            <person name="Patra A.K."/>
            <person name="Ho P.T."/>
            <person name="Jun S."/>
            <person name="Lee S.J."/>
            <person name="Kim Y."/>
            <person name="Won Y.J."/>
        </authorList>
    </citation>
    <scope>NUCLEOTIDE SEQUENCE [LARGE SCALE GENOMIC DNA]</scope>
    <source>
        <strain evidence="1">Wonlab-2016</strain>
    </source>
</reference>
<comment type="caution">
    <text evidence="1">The sequence shown here is derived from an EMBL/GenBank/DDBJ whole genome shotgun (WGS) entry which is preliminary data.</text>
</comment>
<accession>A0ABD0KAG9</accession>
<evidence type="ECO:0000313" key="2">
    <source>
        <dbReference type="Proteomes" id="UP001519460"/>
    </source>
</evidence>